<evidence type="ECO:0000313" key="2">
    <source>
        <dbReference type="Proteomes" id="UP001055811"/>
    </source>
</evidence>
<keyword evidence="2" id="KW-1185">Reference proteome</keyword>
<accession>A0ACB9H8Y4</accession>
<name>A0ACB9H8Y4_CICIN</name>
<sequence length="111" mass="12328">MAWSNSVSSGPFVLEKLNNLLLNTTHLADPIVYAPTEFKIQGYNICKVEADGDELGGDITNGFRRSREEGITMGYYQKKKVEITYVFDHIEGELDDGESEDGLGSNFEDAT</sequence>
<dbReference type="Proteomes" id="UP001055811">
    <property type="component" value="Linkage Group LG01"/>
</dbReference>
<reference evidence="1 2" key="2">
    <citation type="journal article" date="2022" name="Mol. Ecol. Resour.">
        <title>The genomes of chicory, endive, great burdock and yacon provide insights into Asteraceae paleo-polyploidization history and plant inulin production.</title>
        <authorList>
            <person name="Fan W."/>
            <person name="Wang S."/>
            <person name="Wang H."/>
            <person name="Wang A."/>
            <person name="Jiang F."/>
            <person name="Liu H."/>
            <person name="Zhao H."/>
            <person name="Xu D."/>
            <person name="Zhang Y."/>
        </authorList>
    </citation>
    <scope>NUCLEOTIDE SEQUENCE [LARGE SCALE GENOMIC DNA]</scope>
    <source>
        <strain evidence="2">cv. Punajuju</strain>
        <tissue evidence="1">Leaves</tissue>
    </source>
</reference>
<comment type="caution">
    <text evidence="1">The sequence shown here is derived from an EMBL/GenBank/DDBJ whole genome shotgun (WGS) entry which is preliminary data.</text>
</comment>
<evidence type="ECO:0000313" key="1">
    <source>
        <dbReference type="EMBL" id="KAI3791776.1"/>
    </source>
</evidence>
<proteinExistence type="predicted"/>
<dbReference type="EMBL" id="CM042009">
    <property type="protein sequence ID" value="KAI3791776.1"/>
    <property type="molecule type" value="Genomic_DNA"/>
</dbReference>
<organism evidence="1 2">
    <name type="scientific">Cichorium intybus</name>
    <name type="common">Chicory</name>
    <dbReference type="NCBI Taxonomy" id="13427"/>
    <lineage>
        <taxon>Eukaryota</taxon>
        <taxon>Viridiplantae</taxon>
        <taxon>Streptophyta</taxon>
        <taxon>Embryophyta</taxon>
        <taxon>Tracheophyta</taxon>
        <taxon>Spermatophyta</taxon>
        <taxon>Magnoliopsida</taxon>
        <taxon>eudicotyledons</taxon>
        <taxon>Gunneridae</taxon>
        <taxon>Pentapetalae</taxon>
        <taxon>asterids</taxon>
        <taxon>campanulids</taxon>
        <taxon>Asterales</taxon>
        <taxon>Asteraceae</taxon>
        <taxon>Cichorioideae</taxon>
        <taxon>Cichorieae</taxon>
        <taxon>Cichoriinae</taxon>
        <taxon>Cichorium</taxon>
    </lineage>
</organism>
<gene>
    <name evidence="1" type="ORF">L2E82_05639</name>
</gene>
<protein>
    <submittedName>
        <fullName evidence="1">Uncharacterized protein</fullName>
    </submittedName>
</protein>
<reference evidence="2" key="1">
    <citation type="journal article" date="2022" name="Mol. Ecol. Resour.">
        <title>The genomes of chicory, endive, great burdock and yacon provide insights into Asteraceae palaeo-polyploidization history and plant inulin production.</title>
        <authorList>
            <person name="Fan W."/>
            <person name="Wang S."/>
            <person name="Wang H."/>
            <person name="Wang A."/>
            <person name="Jiang F."/>
            <person name="Liu H."/>
            <person name="Zhao H."/>
            <person name="Xu D."/>
            <person name="Zhang Y."/>
        </authorList>
    </citation>
    <scope>NUCLEOTIDE SEQUENCE [LARGE SCALE GENOMIC DNA]</scope>
    <source>
        <strain evidence="2">cv. Punajuju</strain>
    </source>
</reference>